<dbReference type="Proteomes" id="UP000502082">
    <property type="component" value="Genome"/>
</dbReference>
<proteinExistence type="predicted"/>
<dbReference type="RefSeq" id="YP_010086060.1">
    <property type="nucleotide sequence ID" value="NC_055295.1"/>
</dbReference>
<keyword evidence="2" id="KW-1185">Reference proteome</keyword>
<protein>
    <submittedName>
        <fullName evidence="1">Nonstructural protein</fullName>
    </submittedName>
</protein>
<feature type="non-terminal residue" evidence="1">
    <location>
        <position position="1"/>
    </location>
</feature>
<reference evidence="1 2" key="1">
    <citation type="journal article" date="2013" name="J. Gen. Virol.">
        <title>Characterization of the Salehabad virus species complex of the genus Phlebovirus (Bunyaviridae).</title>
        <authorList>
            <person name="Palacios G."/>
            <person name="Savji N."/>
            <person name="Travassos da Rosa A."/>
            <person name="Desai A."/>
            <person name="Sanchez-Seco M.P."/>
            <person name="Guzman H."/>
            <person name="Lipkin W.I."/>
            <person name="Tesh R."/>
        </authorList>
    </citation>
    <scope>NUCLEOTIDE SEQUENCE [LARGE SCALE GENOMIC DNA]</scope>
    <source>
        <strain evidence="1 2">I-81</strain>
    </source>
</reference>
<dbReference type="Pfam" id="PF11073">
    <property type="entry name" value="NSs"/>
    <property type="match status" value="1"/>
</dbReference>
<dbReference type="KEGG" id="vg:65101155"/>
<sequence>TKTPYCFIQTITMSLHYLCDRITPTYDYPCLGEVMVSFEAVNKEVGGPVCVYDDLEFELFESRQSLSYRNTLYDFIDSGELPWRWGPHMWGSRVTLDELPLLDSLMKTFQGLPVSDLMDSRLHYTRNSLIWPTGHVSLKAFRILYPCIFVSFSYSRRELAEYIFEVTKAPHLEKGIVDMAGRIRSMAHSLGIQENLVPCKDMMKSICILQFFRMIRGFQRDRTRSVLFGGTVIPFFQACIDALTRDFPGLLDVWSPGADIFDAITPSPCDSGVSTDSEFDSDIEV</sequence>
<dbReference type="InterPro" id="IPR039434">
    <property type="entry name" value="NSs-like"/>
</dbReference>
<accession>L0G8Y6</accession>
<dbReference type="GeneID" id="65101155"/>
<evidence type="ECO:0000313" key="1">
    <source>
        <dbReference type="EMBL" id="AGA82744.1"/>
    </source>
</evidence>
<organism evidence="1 2">
    <name type="scientific">Salehabad virus</name>
    <dbReference type="NCBI Taxonomy" id="904699"/>
    <lineage>
        <taxon>Viruses</taxon>
        <taxon>Riboviria</taxon>
        <taxon>Orthornavirae</taxon>
        <taxon>Negarnaviricota</taxon>
        <taxon>Polyploviricotina</taxon>
        <taxon>Bunyaviricetes</taxon>
        <taxon>Hareavirales</taxon>
        <taxon>Phenuiviridae</taxon>
        <taxon>Phlebovirus</taxon>
        <taxon>Phlebovirus salehabadense</taxon>
    </lineage>
</organism>
<evidence type="ECO:0000313" key="2">
    <source>
        <dbReference type="Proteomes" id="UP000502082"/>
    </source>
</evidence>
<dbReference type="EMBL" id="JX472405">
    <property type="protein sequence ID" value="AGA82744.1"/>
    <property type="molecule type" value="Genomic_RNA"/>
</dbReference>
<name>L0G8Y6_9VIRU</name>